<dbReference type="SMART" id="SM00564">
    <property type="entry name" value="PQQ"/>
    <property type="match status" value="4"/>
</dbReference>
<dbReference type="SUPFAM" id="SSF50998">
    <property type="entry name" value="Quinoprotein alcohol dehydrogenase-like"/>
    <property type="match status" value="1"/>
</dbReference>
<gene>
    <name evidence="3" type="ORF">Voc01_001910</name>
</gene>
<feature type="transmembrane region" description="Helical" evidence="1">
    <location>
        <begin position="101"/>
        <end position="122"/>
    </location>
</feature>
<proteinExistence type="predicted"/>
<evidence type="ECO:0000313" key="4">
    <source>
        <dbReference type="Proteomes" id="UP000635606"/>
    </source>
</evidence>
<reference evidence="3" key="1">
    <citation type="submission" date="2021-01" db="EMBL/GenBank/DDBJ databases">
        <title>Whole genome shotgun sequence of Virgisporangium ochraceum NBRC 16418.</title>
        <authorList>
            <person name="Komaki H."/>
            <person name="Tamura T."/>
        </authorList>
    </citation>
    <scope>NUCLEOTIDE SEQUENCE</scope>
    <source>
        <strain evidence="3">NBRC 16418</strain>
    </source>
</reference>
<name>A0A8J4E8E7_9ACTN</name>
<feature type="transmembrane region" description="Helical" evidence="1">
    <location>
        <begin position="68"/>
        <end position="89"/>
    </location>
</feature>
<evidence type="ECO:0000313" key="3">
    <source>
        <dbReference type="EMBL" id="GIJ65274.1"/>
    </source>
</evidence>
<accession>A0A8J4E8E7</accession>
<dbReference type="InterPro" id="IPR018391">
    <property type="entry name" value="PQQ_b-propeller_rpt"/>
</dbReference>
<dbReference type="Pfam" id="PF13360">
    <property type="entry name" value="PQQ_2"/>
    <property type="match status" value="1"/>
</dbReference>
<dbReference type="Gene3D" id="2.130.10.10">
    <property type="entry name" value="YVTN repeat-like/Quinoprotein amine dehydrogenase"/>
    <property type="match status" value="2"/>
</dbReference>
<feature type="domain" description="Pyrrolo-quinoline quinone repeat" evidence="2">
    <location>
        <begin position="204"/>
        <end position="369"/>
    </location>
</feature>
<sequence length="529" mass="52556">MNPDTAIRNGALGMVAGGGLLVVAASMGPATWRQGEAHAKPAVAVLVTVLLLGPLLSAITATTTRRRVPAVVAGVGAALAAALAVATAAGEATRDGLAPGGPLAAVGATLAAGGWLVVALTVDRPAKFSWTPAAAGTVLTVLIGWLGPVGAARLAGSGTDARTVDAVPTADATAPPGLSDAWQATPAGPVAGVAGGVALVRERAGVRTVDVRTGRAAWHHLRAGWSLAGVGPAAGGTVVVGLWSKGDRDALAIAFDAATGDRRWQREVDVSTVDHQVTGSADLVLLVPRGRAASVLALDARTGERRWTWRPANAECTVVSAATTDDPARDDSVAVSFTCPGGRRVSGLSTVDGTVRWTWQPTSPDAGAELPPRGTAPGGTLPGGYAPLLVPTAGGVLVADGATGLVLSMGGGRPGGSHPSGGRLAASSGATALYLGAGQAVAVDLALGRERWRVPLPAATTPVAVTAFDGVGFALVAPDRGGPARLVRYDLDTGAVVTDRQVDDAAVGLRPAPATLLVTTTTNAVTALR</sequence>
<protein>
    <recommendedName>
        <fullName evidence="2">Pyrrolo-quinoline quinone repeat domain-containing protein</fullName>
    </recommendedName>
</protein>
<organism evidence="3 4">
    <name type="scientific">Virgisporangium ochraceum</name>
    <dbReference type="NCBI Taxonomy" id="65505"/>
    <lineage>
        <taxon>Bacteria</taxon>
        <taxon>Bacillati</taxon>
        <taxon>Actinomycetota</taxon>
        <taxon>Actinomycetes</taxon>
        <taxon>Micromonosporales</taxon>
        <taxon>Micromonosporaceae</taxon>
        <taxon>Virgisporangium</taxon>
    </lineage>
</organism>
<evidence type="ECO:0000256" key="1">
    <source>
        <dbReference type="SAM" id="Phobius"/>
    </source>
</evidence>
<keyword evidence="1" id="KW-0812">Transmembrane</keyword>
<dbReference type="InterPro" id="IPR002372">
    <property type="entry name" value="PQQ_rpt_dom"/>
</dbReference>
<dbReference type="RefSeq" id="WP_203925261.1">
    <property type="nucleotide sequence ID" value="NZ_BOPH01000001.1"/>
</dbReference>
<keyword evidence="1" id="KW-1133">Transmembrane helix</keyword>
<comment type="caution">
    <text evidence="3">The sequence shown here is derived from an EMBL/GenBank/DDBJ whole genome shotgun (WGS) entry which is preliminary data.</text>
</comment>
<keyword evidence="1" id="KW-0472">Membrane</keyword>
<evidence type="ECO:0000259" key="2">
    <source>
        <dbReference type="Pfam" id="PF13360"/>
    </source>
</evidence>
<feature type="transmembrane region" description="Helical" evidence="1">
    <location>
        <begin position="12"/>
        <end position="30"/>
    </location>
</feature>
<dbReference type="AlphaFoldDB" id="A0A8J4E8E7"/>
<dbReference type="InterPro" id="IPR011047">
    <property type="entry name" value="Quinoprotein_ADH-like_sf"/>
</dbReference>
<keyword evidence="4" id="KW-1185">Reference proteome</keyword>
<dbReference type="EMBL" id="BOPH01000001">
    <property type="protein sequence ID" value="GIJ65274.1"/>
    <property type="molecule type" value="Genomic_DNA"/>
</dbReference>
<feature type="transmembrane region" description="Helical" evidence="1">
    <location>
        <begin position="42"/>
        <end position="61"/>
    </location>
</feature>
<dbReference type="Proteomes" id="UP000635606">
    <property type="component" value="Unassembled WGS sequence"/>
</dbReference>
<feature type="transmembrane region" description="Helical" evidence="1">
    <location>
        <begin position="129"/>
        <end position="147"/>
    </location>
</feature>
<dbReference type="InterPro" id="IPR015943">
    <property type="entry name" value="WD40/YVTN_repeat-like_dom_sf"/>
</dbReference>